<gene>
    <name evidence="1" type="ORF">BHK69_23390</name>
</gene>
<sequence length="404" mass="42457">MIVRRFLLWARTANAEARASGAAALAGAYLRSGMADEDRREAETALISLVDDPSPLVRRAIAEEMAASALAPRTLVLSLIAEQSDVAALVLAHSPVLTEADLVDAAAVGDDLAQRAIALRPHLTASVAAALAEVGGDEALVTLAGNPTADIPDFSLERMVERAGTCGPLREALLARDDLPGGLRQMIATMVSNTLMSFVTDCGWLTPERSARLTREATERVAVALAAGGEASDAPAIVEVLRTDGRLTPGLMLRSLLSGEPALAEAAFVMLSELPQPRVAALLRDRRGTGLKALYRKAGLPRALQPAFTAAITALNLRGFDAGGNGRGVDRTILREVLIACETLDGPDNDALMGLLRRMDSEAAREEARTMADALADDAALALFVEADPALLVELEIGDLRHAA</sequence>
<dbReference type="RefSeq" id="WP_069692194.1">
    <property type="nucleotide sequence ID" value="NZ_CP017147.1"/>
</dbReference>
<accession>A0A1D7U6M7</accession>
<dbReference type="InterPro" id="IPR019285">
    <property type="entry name" value="DUF2336"/>
</dbReference>
<reference evidence="1 2" key="1">
    <citation type="journal article" date="2015" name="Antonie Van Leeuwenhoek">
        <title>Bosea vaviloviae sp. nov., a new species of slow-growing rhizobia isolated from nodules of the relict species Vavilovia formosa (Stev.) Fed.</title>
        <authorList>
            <person name="Safronova V.I."/>
            <person name="Kuznetsova I.G."/>
            <person name="Sazanova A.L."/>
            <person name="Kimeklis A.K."/>
            <person name="Belimov A.A."/>
            <person name="Andronov E.E."/>
            <person name="Pinaev A.G."/>
            <person name="Chizhevskaya E.P."/>
            <person name="Pukhaev A.R."/>
            <person name="Popov K.P."/>
            <person name="Willems A."/>
            <person name="Tikhonovich I.A."/>
        </authorList>
    </citation>
    <scope>NUCLEOTIDE SEQUENCE [LARGE SCALE GENOMIC DNA]</scope>
    <source>
        <strain evidence="1 2">Vaf18</strain>
    </source>
</reference>
<protein>
    <recommendedName>
        <fullName evidence="3">DUF2336 domain-containing protein</fullName>
    </recommendedName>
</protein>
<dbReference type="AlphaFoldDB" id="A0A1D7U6M7"/>
<dbReference type="PIRSF" id="PIRSF035865">
    <property type="entry name" value="UCP035865"/>
    <property type="match status" value="1"/>
</dbReference>
<dbReference type="Pfam" id="PF10098">
    <property type="entry name" value="DUF2336"/>
    <property type="match status" value="1"/>
</dbReference>
<evidence type="ECO:0000313" key="2">
    <source>
        <dbReference type="Proteomes" id="UP000094969"/>
    </source>
</evidence>
<dbReference type="OrthoDB" id="9798569at2"/>
<dbReference type="STRING" id="1526658.BHK69_23390"/>
<organism evidence="1 2">
    <name type="scientific">Bosea vaviloviae</name>
    <dbReference type="NCBI Taxonomy" id="1526658"/>
    <lineage>
        <taxon>Bacteria</taxon>
        <taxon>Pseudomonadati</taxon>
        <taxon>Pseudomonadota</taxon>
        <taxon>Alphaproteobacteria</taxon>
        <taxon>Hyphomicrobiales</taxon>
        <taxon>Boseaceae</taxon>
        <taxon>Bosea</taxon>
    </lineage>
</organism>
<dbReference type="EMBL" id="CP017147">
    <property type="protein sequence ID" value="AOO82992.1"/>
    <property type="molecule type" value="Genomic_DNA"/>
</dbReference>
<dbReference type="Proteomes" id="UP000094969">
    <property type="component" value="Chromosome"/>
</dbReference>
<keyword evidence="2" id="KW-1185">Reference proteome</keyword>
<name>A0A1D7U6M7_9HYPH</name>
<evidence type="ECO:0000313" key="1">
    <source>
        <dbReference type="EMBL" id="AOO82992.1"/>
    </source>
</evidence>
<evidence type="ECO:0008006" key="3">
    <source>
        <dbReference type="Google" id="ProtNLM"/>
    </source>
</evidence>
<dbReference type="InterPro" id="IPR014598">
    <property type="entry name" value="UCP035865"/>
</dbReference>
<proteinExistence type="predicted"/>
<dbReference type="KEGG" id="bvv:BHK69_23390"/>